<dbReference type="KEGG" id="orn:DV701_17130"/>
<proteinExistence type="predicted"/>
<dbReference type="Gene3D" id="3.40.50.1820">
    <property type="entry name" value="alpha/beta hydrolase"/>
    <property type="match status" value="1"/>
</dbReference>
<dbReference type="InterPro" id="IPR050266">
    <property type="entry name" value="AB_hydrolase_sf"/>
</dbReference>
<keyword evidence="4" id="KW-1185">Reference proteome</keyword>
<evidence type="ECO:0000256" key="1">
    <source>
        <dbReference type="ARBA" id="ARBA00022801"/>
    </source>
</evidence>
<dbReference type="GO" id="GO:0016020">
    <property type="term" value="C:membrane"/>
    <property type="evidence" value="ECO:0007669"/>
    <property type="project" value="TreeGrafter"/>
</dbReference>
<feature type="domain" description="AB hydrolase-1" evidence="2">
    <location>
        <begin position="3"/>
        <end position="213"/>
    </location>
</feature>
<dbReference type="PANTHER" id="PTHR43798">
    <property type="entry name" value="MONOACYLGLYCEROL LIPASE"/>
    <property type="match status" value="1"/>
</dbReference>
<organism evidence="3 4">
    <name type="scientific">Ornithinimicrobium avium</name>
    <dbReference type="NCBI Taxonomy" id="2283195"/>
    <lineage>
        <taxon>Bacteria</taxon>
        <taxon>Bacillati</taxon>
        <taxon>Actinomycetota</taxon>
        <taxon>Actinomycetes</taxon>
        <taxon>Micrococcales</taxon>
        <taxon>Ornithinimicrobiaceae</taxon>
        <taxon>Ornithinimicrobium</taxon>
    </lineage>
</organism>
<protein>
    <submittedName>
        <fullName evidence="3">Alpha/beta fold hydrolase</fullName>
    </submittedName>
</protein>
<dbReference type="InterPro" id="IPR000073">
    <property type="entry name" value="AB_hydrolase_1"/>
</dbReference>
<dbReference type="AlphaFoldDB" id="A0A345NT40"/>
<sequence>MDARQWDPYRRLLPGLEVVAVDLPGHGSRVGEPFTTDAAVDVIADAVEGVARGRRVVLVGHSLGGYMATVYAARRPGHLAGLVLVGATADPASRLSGVYRGFARVLPRVGAERMARVANGLMRWLGARGEIVAALPGGEAYAALPDAWQAVMEDCGPGLLGDVDCPVLLVNGGLDQMRVHVRRYAEAAREARVVTVPHATHLLPLTHPDALAALLLEAAAPGSGAGPLPTMDR</sequence>
<name>A0A345NT40_9MICO</name>
<keyword evidence="1 3" id="KW-0378">Hydrolase</keyword>
<evidence type="ECO:0000259" key="2">
    <source>
        <dbReference type="Pfam" id="PF12697"/>
    </source>
</evidence>
<dbReference type="Pfam" id="PF12697">
    <property type="entry name" value="Abhydrolase_6"/>
    <property type="match status" value="1"/>
</dbReference>
<dbReference type="OrthoDB" id="5495375at2"/>
<dbReference type="GO" id="GO:0016787">
    <property type="term" value="F:hydrolase activity"/>
    <property type="evidence" value="ECO:0007669"/>
    <property type="project" value="UniProtKB-KW"/>
</dbReference>
<dbReference type="PRINTS" id="PR00111">
    <property type="entry name" value="ABHYDROLASE"/>
</dbReference>
<dbReference type="InterPro" id="IPR029058">
    <property type="entry name" value="AB_hydrolase_fold"/>
</dbReference>
<dbReference type="SUPFAM" id="SSF53474">
    <property type="entry name" value="alpha/beta-Hydrolases"/>
    <property type="match status" value="1"/>
</dbReference>
<dbReference type="Proteomes" id="UP000253790">
    <property type="component" value="Chromosome"/>
</dbReference>
<gene>
    <name evidence="3" type="ORF">DV701_17130</name>
</gene>
<dbReference type="EMBL" id="CP031229">
    <property type="protein sequence ID" value="AXH98198.1"/>
    <property type="molecule type" value="Genomic_DNA"/>
</dbReference>
<dbReference type="PANTHER" id="PTHR43798:SF31">
    <property type="entry name" value="AB HYDROLASE SUPERFAMILY PROTEIN YCLE"/>
    <property type="match status" value="1"/>
</dbReference>
<accession>A0A345NT40</accession>
<evidence type="ECO:0000313" key="3">
    <source>
        <dbReference type="EMBL" id="AXH98198.1"/>
    </source>
</evidence>
<evidence type="ECO:0000313" key="4">
    <source>
        <dbReference type="Proteomes" id="UP000253790"/>
    </source>
</evidence>
<reference evidence="3 4" key="1">
    <citation type="submission" date="2018-07" db="EMBL/GenBank/DDBJ databases">
        <title>Complete genome sequencing of Ornithinimicrobium sp. AMA3305.</title>
        <authorList>
            <person name="Bae J.-W."/>
        </authorList>
    </citation>
    <scope>NUCLEOTIDE SEQUENCE [LARGE SCALE GENOMIC DNA]</scope>
    <source>
        <strain evidence="3 4">AMA3305</strain>
    </source>
</reference>